<reference evidence="2 3" key="1">
    <citation type="submission" date="2022-07" db="EMBL/GenBank/DDBJ databases">
        <title>Two temperate virus in Haloterrigena jeotgali A29.</title>
        <authorList>
            <person name="Deng X."/>
        </authorList>
    </citation>
    <scope>NUCLEOTIDE SEQUENCE [LARGE SCALE GENOMIC DNA]</scope>
    <source>
        <strain evidence="2 3">A29</strain>
    </source>
</reference>
<protein>
    <submittedName>
        <fullName evidence="2">Uncharacterized protein</fullName>
    </submittedName>
</protein>
<keyword evidence="3" id="KW-1185">Reference proteome</keyword>
<sequence>MEGDTADGPRTGRLRSVVNEPGKHPVRPVAESVEAAGSAGGELGCDPSPDQFQPVGRGPLDAGGGAAVEDRVRSDPLEFAAPTDEIGSAVGPVRPARQSTVARRSIHRSHVRTGRTSA</sequence>
<gene>
    <name evidence="2" type="ORF">NP511_21110</name>
</gene>
<feature type="compositionally biased region" description="Basic residues" evidence="1">
    <location>
        <begin position="104"/>
        <end position="118"/>
    </location>
</feature>
<feature type="region of interest" description="Disordered" evidence="1">
    <location>
        <begin position="80"/>
        <end position="118"/>
    </location>
</feature>
<organism evidence="2 3">
    <name type="scientific">Natrinema thermotolerans</name>
    <dbReference type="NCBI Taxonomy" id="121872"/>
    <lineage>
        <taxon>Archaea</taxon>
        <taxon>Methanobacteriati</taxon>
        <taxon>Methanobacteriota</taxon>
        <taxon>Stenosarchaea group</taxon>
        <taxon>Halobacteria</taxon>
        <taxon>Halobacteriales</taxon>
        <taxon>Natrialbaceae</taxon>
        <taxon>Natrinema</taxon>
    </lineage>
</organism>
<proteinExistence type="predicted"/>
<dbReference type="AlphaFoldDB" id="A0AAF0PC78"/>
<evidence type="ECO:0000313" key="3">
    <source>
        <dbReference type="Proteomes" id="UP001224926"/>
    </source>
</evidence>
<dbReference type="Proteomes" id="UP001224926">
    <property type="component" value="Chromosome"/>
</dbReference>
<dbReference type="GeneID" id="84216496"/>
<evidence type="ECO:0000256" key="1">
    <source>
        <dbReference type="SAM" id="MobiDB-lite"/>
    </source>
</evidence>
<dbReference type="RefSeq" id="WP_308986951.1">
    <property type="nucleotide sequence ID" value="NZ_CP101873.1"/>
</dbReference>
<evidence type="ECO:0000313" key="2">
    <source>
        <dbReference type="EMBL" id="WMT07859.1"/>
    </source>
</evidence>
<name>A0AAF0PC78_9EURY</name>
<feature type="region of interest" description="Disordered" evidence="1">
    <location>
        <begin position="1"/>
        <end position="67"/>
    </location>
</feature>
<accession>A0AAF0PC78</accession>
<dbReference type="EMBL" id="CP101873">
    <property type="protein sequence ID" value="WMT07859.1"/>
    <property type="molecule type" value="Genomic_DNA"/>
</dbReference>